<organism evidence="1 2">
    <name type="scientific">Sulfurospirillum diekertiae</name>
    <dbReference type="NCBI Taxonomy" id="1854492"/>
    <lineage>
        <taxon>Bacteria</taxon>
        <taxon>Pseudomonadati</taxon>
        <taxon>Campylobacterota</taxon>
        <taxon>Epsilonproteobacteria</taxon>
        <taxon>Campylobacterales</taxon>
        <taxon>Sulfurospirillaceae</taxon>
        <taxon>Sulfurospirillum</taxon>
    </lineage>
</organism>
<evidence type="ECO:0000313" key="1">
    <source>
        <dbReference type="EMBL" id="QIR75856.1"/>
    </source>
</evidence>
<dbReference type="Pfam" id="PF13776">
    <property type="entry name" value="DUF4172"/>
    <property type="match status" value="1"/>
</dbReference>
<dbReference type="RefSeq" id="WP_167749757.1">
    <property type="nucleotide sequence ID" value="NZ_CP039734.2"/>
</dbReference>
<dbReference type="AlphaFoldDB" id="A0A6G9VQP9"/>
<accession>A0A6G9VQP9</accession>
<dbReference type="InterPro" id="IPR025230">
    <property type="entry name" value="DUF4172"/>
</dbReference>
<dbReference type="EMBL" id="CP039734">
    <property type="protein sequence ID" value="QIR75856.1"/>
    <property type="molecule type" value="Genomic_DNA"/>
</dbReference>
<proteinExistence type="predicted"/>
<dbReference type="Pfam" id="PF02661">
    <property type="entry name" value="Fic"/>
    <property type="match status" value="1"/>
</dbReference>
<protein>
    <submittedName>
        <fullName evidence="1">Fic family protein</fullName>
    </submittedName>
</protein>
<reference evidence="1 2" key="1">
    <citation type="journal article" date="2017" name="Environ. Sci. Technol.">
        <title>Organohalide Respiration with Chlorinated Ethenes under Low pH Conditions.</title>
        <authorList>
            <person name="Yang Y."/>
            <person name="Capiro N.L."/>
            <person name="Marcet T.F."/>
            <person name="Yan J."/>
            <person name="Pennell K.D."/>
            <person name="Loffler F.E."/>
        </authorList>
    </citation>
    <scope>NUCLEOTIDE SEQUENCE [LARGE SCALE GENOMIC DNA]</scope>
    <source>
        <strain evidence="1 2">ACSDCE</strain>
    </source>
</reference>
<dbReference type="Gene3D" id="1.10.3290.10">
    <property type="entry name" value="Fido-like domain"/>
    <property type="match status" value="1"/>
</dbReference>
<dbReference type="PANTHER" id="PTHR13504:SF33">
    <property type="entry name" value="FIC FAMILY PROTEIN"/>
    <property type="match status" value="1"/>
</dbReference>
<dbReference type="Proteomes" id="UP000502831">
    <property type="component" value="Chromosome"/>
</dbReference>
<dbReference type="InterPro" id="IPR003812">
    <property type="entry name" value="Fido"/>
</dbReference>
<dbReference type="InterPro" id="IPR040198">
    <property type="entry name" value="Fido_containing"/>
</dbReference>
<evidence type="ECO:0000313" key="2">
    <source>
        <dbReference type="Proteomes" id="UP000502831"/>
    </source>
</evidence>
<gene>
    <name evidence="1" type="ORF">FA584_06390</name>
</gene>
<dbReference type="SUPFAM" id="SSF140931">
    <property type="entry name" value="Fic-like"/>
    <property type="match status" value="1"/>
</dbReference>
<dbReference type="PANTHER" id="PTHR13504">
    <property type="entry name" value="FIDO DOMAIN-CONTAINING PROTEIN DDB_G0283145"/>
    <property type="match status" value="1"/>
</dbReference>
<name>A0A6G9VQP9_9BACT</name>
<sequence>MKRWIWQYNNYPHFTYNFERLEQLLQKISMEQGYLLALTQTMSKDTILQRQCDALLNETLSTAAIEGEILNRDSVKASIAKKFGLKEIDDKKIIDSTDNLVAILIDANTNYDKDLTLERLFGWHNALFPKGYSGLRKINTATFRGEETMLIVGGAIGREVVYYEAPPRQALDKEMQRFLEWFNTEKPSLIKASIAHLWFVIIHPFDDGNGRITRAITDLVLSNIENSKISRLYSMSSAINENKKAYYSALEYTTGYIKKVDNHLDITFWCEWFLNTLYQALLDAKGRLNHIVFKTKFWDKHRDQPLNARQIKVLNFILDIGIENFKGNLSKKKYMSITDTASTTASRDIVDLLEFGCIEQIEGTAGRNVGYRIVL</sequence>
<dbReference type="PROSITE" id="PS51459">
    <property type="entry name" value="FIDO"/>
    <property type="match status" value="1"/>
</dbReference>
<dbReference type="InterPro" id="IPR036597">
    <property type="entry name" value="Fido-like_dom_sf"/>
</dbReference>